<organism evidence="2 4">
    <name type="scientific">Adineta ricciae</name>
    <name type="common">Rotifer</name>
    <dbReference type="NCBI Taxonomy" id="249248"/>
    <lineage>
        <taxon>Eukaryota</taxon>
        <taxon>Metazoa</taxon>
        <taxon>Spiralia</taxon>
        <taxon>Gnathifera</taxon>
        <taxon>Rotifera</taxon>
        <taxon>Eurotatoria</taxon>
        <taxon>Bdelloidea</taxon>
        <taxon>Adinetida</taxon>
        <taxon>Adinetidae</taxon>
        <taxon>Adineta</taxon>
    </lineage>
</organism>
<dbReference type="Proteomes" id="UP000663828">
    <property type="component" value="Unassembled WGS sequence"/>
</dbReference>
<dbReference type="EMBL" id="CAJNOR010001206">
    <property type="protein sequence ID" value="CAF1097677.1"/>
    <property type="molecule type" value="Genomic_DNA"/>
</dbReference>
<evidence type="ECO:0000313" key="3">
    <source>
        <dbReference type="Proteomes" id="UP000663828"/>
    </source>
</evidence>
<evidence type="ECO:0000313" key="4">
    <source>
        <dbReference type="Proteomes" id="UP000663852"/>
    </source>
</evidence>
<keyword evidence="3" id="KW-1185">Reference proteome</keyword>
<gene>
    <name evidence="2" type="ORF">EDS130_LOCUS42477</name>
    <name evidence="1" type="ORF">XAT740_LOCUS18180</name>
</gene>
<proteinExistence type="predicted"/>
<dbReference type="EMBL" id="CAJNOJ010000622">
    <property type="protein sequence ID" value="CAF1498529.1"/>
    <property type="molecule type" value="Genomic_DNA"/>
</dbReference>
<evidence type="ECO:0000313" key="1">
    <source>
        <dbReference type="EMBL" id="CAF1097677.1"/>
    </source>
</evidence>
<comment type="caution">
    <text evidence="2">The sequence shown here is derived from an EMBL/GenBank/DDBJ whole genome shotgun (WGS) entry which is preliminary data.</text>
</comment>
<reference evidence="2" key="1">
    <citation type="submission" date="2021-02" db="EMBL/GenBank/DDBJ databases">
        <authorList>
            <person name="Nowell W R."/>
        </authorList>
    </citation>
    <scope>NUCLEOTIDE SEQUENCE</scope>
</reference>
<accession>A0A815SZF4</accession>
<sequence>MTSSVSLNTPADDLGNQAFLDVTEVTKETIQHDFDKNNFNIELCLATTSKKTMEWSIGQNPKLEYHLTITLRQPTVVTSI</sequence>
<dbReference type="AlphaFoldDB" id="A0A815SZF4"/>
<evidence type="ECO:0000313" key="2">
    <source>
        <dbReference type="EMBL" id="CAF1498529.1"/>
    </source>
</evidence>
<dbReference type="Proteomes" id="UP000663852">
    <property type="component" value="Unassembled WGS sequence"/>
</dbReference>
<protein>
    <submittedName>
        <fullName evidence="2">Uncharacterized protein</fullName>
    </submittedName>
</protein>
<name>A0A815SZF4_ADIRI</name>